<evidence type="ECO:0000259" key="14">
    <source>
        <dbReference type="Pfam" id="PF05922"/>
    </source>
</evidence>
<keyword evidence="7 9" id="KW-0720">Serine protease</keyword>
<evidence type="ECO:0000259" key="12">
    <source>
        <dbReference type="Pfam" id="PF00082"/>
    </source>
</evidence>
<dbReference type="InterPro" id="IPR036852">
    <property type="entry name" value="Peptidase_S8/S53_dom_sf"/>
</dbReference>
<feature type="active site" description="Charge relay system" evidence="9">
    <location>
        <position position="187"/>
    </location>
</feature>
<dbReference type="Pfam" id="PF02225">
    <property type="entry name" value="PA"/>
    <property type="match status" value="1"/>
</dbReference>
<evidence type="ECO:0000256" key="3">
    <source>
        <dbReference type="ARBA" id="ARBA00022525"/>
    </source>
</evidence>
<evidence type="ECO:0000256" key="4">
    <source>
        <dbReference type="ARBA" id="ARBA00022670"/>
    </source>
</evidence>
<dbReference type="InterPro" id="IPR037045">
    <property type="entry name" value="S8pro/Inhibitor_I9_sf"/>
</dbReference>
<dbReference type="PROSITE" id="PS51257">
    <property type="entry name" value="PROKAR_LIPOPROTEIN"/>
    <property type="match status" value="1"/>
</dbReference>
<evidence type="ECO:0000259" key="15">
    <source>
        <dbReference type="Pfam" id="PF17766"/>
    </source>
</evidence>
<dbReference type="Pfam" id="PF05922">
    <property type="entry name" value="Inhibitor_I9"/>
    <property type="match status" value="1"/>
</dbReference>
<comment type="subcellular location">
    <subcellularLocation>
        <location evidence="1">Secreted</location>
    </subcellularLocation>
</comment>
<dbReference type="CDD" id="cd04818">
    <property type="entry name" value="PA_subtilisin_1"/>
    <property type="match status" value="1"/>
</dbReference>
<dbReference type="Gene3D" id="2.60.40.2310">
    <property type="match status" value="1"/>
</dbReference>
<dbReference type="Pfam" id="PF17766">
    <property type="entry name" value="fn3_6"/>
    <property type="match status" value="1"/>
</dbReference>
<feature type="active site" description="Charge relay system" evidence="9">
    <location>
        <position position="284"/>
    </location>
</feature>
<dbReference type="PROSITE" id="PS51892">
    <property type="entry name" value="SUBTILASE"/>
    <property type="match status" value="1"/>
</dbReference>
<dbReference type="InterPro" id="IPR010259">
    <property type="entry name" value="S8pro/Inhibitor_I9"/>
</dbReference>
<keyword evidence="4 9" id="KW-0645">Protease</keyword>
<feature type="domain" description="Inhibitor I9" evidence="14">
    <location>
        <begin position="108"/>
        <end position="151"/>
    </location>
</feature>
<organism evidence="16 17">
    <name type="scientific">Glaciecola siphonariae</name>
    <dbReference type="NCBI Taxonomy" id="521012"/>
    <lineage>
        <taxon>Bacteria</taxon>
        <taxon>Pseudomonadati</taxon>
        <taxon>Pseudomonadota</taxon>
        <taxon>Gammaproteobacteria</taxon>
        <taxon>Alteromonadales</taxon>
        <taxon>Alteromonadaceae</taxon>
        <taxon>Glaciecola</taxon>
    </lineage>
</organism>
<dbReference type="InterPro" id="IPR034197">
    <property type="entry name" value="Peptidases_S8_3"/>
</dbReference>
<sequence length="1065" mass="110248">MKFNKYLSGIAVSAAVASCFASAAPNIVQVDTSKFSATGPAPVAPAAADMFIIQLKGAPAIAKASEIGQLIPSNQLVARFGNNYNAKSPEIQAYVAAVKEKQAAVASEIGVENVFYNYAHTFNGFSARLNSEQLAALQNHPDVAAVYQDELHTLTTSNTPAFLGLTGPDGQHTLGIKGEDVIVGILDSGIWPENMSFGEDPSVEELAYGPAPEGWAGECNVGSVGQFVDDAGNVVYNDETAPVDEFTCNNKLIGARYFGTSFSSVYEMRFDLGEFASPRDADGHGSHTASTAAGNAGVTAVLSGADVGTVSGIAPRARVAAYKVCWNANYVSPEGVNERGCFFGDSMAAIDQAVVDGVDVLNYSIGNSQAINSPVYNAALRAADAGVFFSGSGGNSGPAAATVSNIAPWVATVAASTYDGESALIGTELEINSGNVGSETLFSLPGQITAPIPAEGLTGDLALAEPLLACDPITNPEALAGKIALIARGACNFSTKILGAQDAGAVGVVVYSDARTPTAMGGDGTGITIPGVMVTNSDGLLLSASVEAETTNVTMTLTPDSGTITEVGNIMAGFSSRGVNTQTNDIIKPDITAPGVRILAASSPEQLNFGGNPQGENFAYLQGTSMSSPHIAGMAALLSGQYPDWTPAQIKSAIMTTARQNVVKEDGETPADPFDFGAGHVDPVPAMNPGLVYNANLGDYLGFLCGQGEAGLVSTLAETTCADLEADGFATDASQLNYPSIAIGTLEEPETITRTVTDVTGDGGVYTVSVEAPTGIAVTVATFDSEGVQTEDGLVTVAPNGTASYALTFERVPGEFVPEQFAFGAVTLEGDNGINVRSPIAVNPAAINTIAVPETLSLSLNRGRGQTFVETLYSGAFTMEYAGLVPAAGIESSAISNPGAFNFGANVPTSTFLRIREGTTLMRFTLVNELVSNPDANVDLLVYRCVAFSCSFVESSTNPDSNEEIILVNPVPNDPADPGALYILFAQGVDTQGADSVDYTVATWITDGVESTTRITASRRAVEGRFQNISIRTRGLNPEALYMGTIEYFDAEGESQGTTVLEVQP</sequence>
<keyword evidence="5 11" id="KW-0732">Signal</keyword>
<evidence type="ECO:0000256" key="5">
    <source>
        <dbReference type="ARBA" id="ARBA00022729"/>
    </source>
</evidence>
<dbReference type="InterPro" id="IPR045051">
    <property type="entry name" value="SBT"/>
</dbReference>
<dbReference type="SUPFAM" id="SSF54897">
    <property type="entry name" value="Protease propeptides/inhibitors"/>
    <property type="match status" value="1"/>
</dbReference>
<dbReference type="InterPro" id="IPR046450">
    <property type="entry name" value="PA_dom_sf"/>
</dbReference>
<keyword evidence="17" id="KW-1185">Reference proteome</keyword>
<evidence type="ECO:0000256" key="6">
    <source>
        <dbReference type="ARBA" id="ARBA00022801"/>
    </source>
</evidence>
<dbReference type="Gene3D" id="3.30.70.80">
    <property type="entry name" value="Peptidase S8 propeptide/proteinase inhibitor I9"/>
    <property type="match status" value="1"/>
</dbReference>
<dbReference type="InterPro" id="IPR003137">
    <property type="entry name" value="PA_domain"/>
</dbReference>
<dbReference type="SUPFAM" id="SSF52743">
    <property type="entry name" value="Subtilisin-like"/>
    <property type="match status" value="1"/>
</dbReference>
<feature type="domain" description="Peptidase S8/S53" evidence="12">
    <location>
        <begin position="178"/>
        <end position="679"/>
    </location>
</feature>
<comment type="similarity">
    <text evidence="2 9 10">Belongs to the peptidase S8 family.</text>
</comment>
<dbReference type="PRINTS" id="PR00723">
    <property type="entry name" value="SUBTILISIN"/>
</dbReference>
<proteinExistence type="inferred from homology"/>
<dbReference type="SUPFAM" id="SSF52025">
    <property type="entry name" value="PA domain"/>
    <property type="match status" value="1"/>
</dbReference>
<protein>
    <submittedName>
        <fullName evidence="16">S8 family serine peptidase</fullName>
    </submittedName>
</protein>
<evidence type="ECO:0000256" key="2">
    <source>
        <dbReference type="ARBA" id="ARBA00011073"/>
    </source>
</evidence>
<evidence type="ECO:0000256" key="10">
    <source>
        <dbReference type="RuleBase" id="RU003355"/>
    </source>
</evidence>
<dbReference type="InterPro" id="IPR023827">
    <property type="entry name" value="Peptidase_S8_Asp-AS"/>
</dbReference>
<keyword evidence="3" id="KW-0964">Secreted</keyword>
<reference evidence="17" key="1">
    <citation type="journal article" date="2019" name="Int. J. Syst. Evol. Microbiol.">
        <title>The Global Catalogue of Microorganisms (GCM) 10K type strain sequencing project: providing services to taxonomists for standard genome sequencing and annotation.</title>
        <authorList>
            <consortium name="The Broad Institute Genomics Platform"/>
            <consortium name="The Broad Institute Genome Sequencing Center for Infectious Disease"/>
            <person name="Wu L."/>
            <person name="Ma J."/>
        </authorList>
    </citation>
    <scope>NUCLEOTIDE SEQUENCE [LARGE SCALE GENOMIC DNA]</scope>
    <source>
        <strain evidence="17">KACC 12507</strain>
    </source>
</reference>
<feature type="active site" description="Charge relay system" evidence="9">
    <location>
        <position position="625"/>
    </location>
</feature>
<dbReference type="PROSITE" id="PS00136">
    <property type="entry name" value="SUBTILASE_ASP"/>
    <property type="match status" value="1"/>
</dbReference>
<dbReference type="RefSeq" id="WP_382409732.1">
    <property type="nucleotide sequence ID" value="NZ_JBHSGU010000009.1"/>
</dbReference>
<evidence type="ECO:0000256" key="1">
    <source>
        <dbReference type="ARBA" id="ARBA00004613"/>
    </source>
</evidence>
<dbReference type="Proteomes" id="UP001595897">
    <property type="component" value="Unassembled WGS sequence"/>
</dbReference>
<feature type="domain" description="Subtilisin-like protease fibronectin type-III" evidence="15">
    <location>
        <begin position="735"/>
        <end position="842"/>
    </location>
</feature>
<evidence type="ECO:0000256" key="8">
    <source>
        <dbReference type="ARBA" id="ARBA00023180"/>
    </source>
</evidence>
<feature type="chain" id="PRO_5045417201" evidence="11">
    <location>
        <begin position="24"/>
        <end position="1065"/>
    </location>
</feature>
<dbReference type="InterPro" id="IPR015500">
    <property type="entry name" value="Peptidase_S8_subtilisin-rel"/>
</dbReference>
<feature type="domain" description="PA" evidence="13">
    <location>
        <begin position="458"/>
        <end position="541"/>
    </location>
</feature>
<evidence type="ECO:0000256" key="11">
    <source>
        <dbReference type="SAM" id="SignalP"/>
    </source>
</evidence>
<evidence type="ECO:0000259" key="13">
    <source>
        <dbReference type="Pfam" id="PF02225"/>
    </source>
</evidence>
<gene>
    <name evidence="16" type="ORF">ACFO4O_14305</name>
</gene>
<keyword evidence="6 9" id="KW-0378">Hydrolase</keyword>
<dbReference type="Pfam" id="PF00082">
    <property type="entry name" value="Peptidase_S8"/>
    <property type="match status" value="1"/>
</dbReference>
<evidence type="ECO:0000313" key="16">
    <source>
        <dbReference type="EMBL" id="MFC4701339.1"/>
    </source>
</evidence>
<evidence type="ECO:0000313" key="17">
    <source>
        <dbReference type="Proteomes" id="UP001595897"/>
    </source>
</evidence>
<comment type="caution">
    <text evidence="16">The sequence shown here is derived from an EMBL/GenBank/DDBJ whole genome shotgun (WGS) entry which is preliminary data.</text>
</comment>
<keyword evidence="8" id="KW-0325">Glycoprotein</keyword>
<dbReference type="InterPro" id="IPR041469">
    <property type="entry name" value="Subtilisin-like_FN3"/>
</dbReference>
<dbReference type="CDD" id="cd04852">
    <property type="entry name" value="Peptidases_S8_3"/>
    <property type="match status" value="1"/>
</dbReference>
<evidence type="ECO:0000256" key="7">
    <source>
        <dbReference type="ARBA" id="ARBA00022825"/>
    </source>
</evidence>
<dbReference type="InterPro" id="IPR000209">
    <property type="entry name" value="Peptidase_S8/S53_dom"/>
</dbReference>
<feature type="signal peptide" evidence="11">
    <location>
        <begin position="1"/>
        <end position="23"/>
    </location>
</feature>
<dbReference type="EMBL" id="JBHSGU010000009">
    <property type="protein sequence ID" value="MFC4701339.1"/>
    <property type="molecule type" value="Genomic_DNA"/>
</dbReference>
<name>A0ABV9LZV5_9ALTE</name>
<accession>A0ABV9LZV5</accession>
<dbReference type="PANTHER" id="PTHR10795">
    <property type="entry name" value="PROPROTEIN CONVERTASE SUBTILISIN/KEXIN"/>
    <property type="match status" value="1"/>
</dbReference>
<evidence type="ECO:0000256" key="9">
    <source>
        <dbReference type="PROSITE-ProRule" id="PRU01240"/>
    </source>
</evidence>
<dbReference type="InterPro" id="IPR023828">
    <property type="entry name" value="Peptidase_S8_Ser-AS"/>
</dbReference>
<dbReference type="Gene3D" id="3.50.30.30">
    <property type="match status" value="1"/>
</dbReference>
<dbReference type="Gene3D" id="3.40.50.200">
    <property type="entry name" value="Peptidase S8/S53 domain"/>
    <property type="match status" value="1"/>
</dbReference>
<dbReference type="PROSITE" id="PS00138">
    <property type="entry name" value="SUBTILASE_SER"/>
    <property type="match status" value="1"/>
</dbReference>